<dbReference type="Gene3D" id="3.40.367.20">
    <property type="match status" value="1"/>
</dbReference>
<dbReference type="CDD" id="cd24008">
    <property type="entry name" value="ASKHA_NBD_GLK"/>
    <property type="match status" value="1"/>
</dbReference>
<dbReference type="PANTHER" id="PTHR47690:SF1">
    <property type="entry name" value="GLUCOKINASE"/>
    <property type="match status" value="1"/>
</dbReference>
<dbReference type="GO" id="GO:0005536">
    <property type="term" value="F:D-glucose binding"/>
    <property type="evidence" value="ECO:0007669"/>
    <property type="project" value="InterPro"/>
</dbReference>
<dbReference type="InterPro" id="IPR050201">
    <property type="entry name" value="Bacterial_glucokinase"/>
</dbReference>
<dbReference type="Gene3D" id="3.30.420.40">
    <property type="match status" value="1"/>
</dbReference>
<dbReference type="Pfam" id="PF02685">
    <property type="entry name" value="Glucokinase"/>
    <property type="match status" value="1"/>
</dbReference>
<dbReference type="EMBL" id="SIXC01000005">
    <property type="protein sequence ID" value="TBH80618.1"/>
    <property type="molecule type" value="Genomic_DNA"/>
</dbReference>
<organism evidence="4 5">
    <name type="scientific">Desulfovibrio legallii</name>
    <dbReference type="NCBI Taxonomy" id="571438"/>
    <lineage>
        <taxon>Bacteria</taxon>
        <taxon>Pseudomonadati</taxon>
        <taxon>Thermodesulfobacteriota</taxon>
        <taxon>Desulfovibrionia</taxon>
        <taxon>Desulfovibrionales</taxon>
        <taxon>Desulfovibrionaceae</taxon>
        <taxon>Desulfovibrio</taxon>
    </lineage>
</organism>
<dbReference type="PANTHER" id="PTHR47690">
    <property type="entry name" value="GLUCOKINASE"/>
    <property type="match status" value="1"/>
</dbReference>
<evidence type="ECO:0000256" key="2">
    <source>
        <dbReference type="ARBA" id="ARBA00022777"/>
    </source>
</evidence>
<keyword evidence="1" id="KW-0808">Transferase</keyword>
<keyword evidence="2 4" id="KW-0418">Kinase</keyword>
<proteinExistence type="inferred from homology"/>
<dbReference type="InterPro" id="IPR043129">
    <property type="entry name" value="ATPase_NBD"/>
</dbReference>
<evidence type="ECO:0000256" key="1">
    <source>
        <dbReference type="ARBA" id="ARBA00022679"/>
    </source>
</evidence>
<dbReference type="GO" id="GO:0006096">
    <property type="term" value="P:glycolytic process"/>
    <property type="evidence" value="ECO:0007669"/>
    <property type="project" value="InterPro"/>
</dbReference>
<dbReference type="Proteomes" id="UP000292919">
    <property type="component" value="Unassembled WGS sequence"/>
</dbReference>
<name>A0A6H3FA99_9BACT</name>
<comment type="similarity">
    <text evidence="3">Belongs to the bacterial glucokinase family.</text>
</comment>
<keyword evidence="5" id="KW-1185">Reference proteome</keyword>
<comment type="caution">
    <text evidence="4">The sequence shown here is derived from an EMBL/GenBank/DDBJ whole genome shotgun (WGS) entry which is preliminary data.</text>
</comment>
<reference evidence="4 5" key="1">
    <citation type="submission" date="2018-12" db="EMBL/GenBank/DDBJ databases">
        <title>First genome draft of Desulfovibrio legallis sp. nov.</title>
        <authorList>
            <person name="Ben Dhia O."/>
            <person name="Najjari A."/>
            <person name="Ferjani R."/>
            <person name="Fhoula I."/>
            <person name="Fardeau M.-L."/>
            <person name="Boudabbous A."/>
            <person name="Ouzari H.I."/>
        </authorList>
    </citation>
    <scope>NUCLEOTIDE SEQUENCE [LARGE SCALE GENOMIC DNA]</scope>
    <source>
        <strain evidence="4 5">H1T</strain>
    </source>
</reference>
<dbReference type="InterPro" id="IPR003836">
    <property type="entry name" value="Glucokinase"/>
</dbReference>
<dbReference type="GO" id="GO:0005829">
    <property type="term" value="C:cytosol"/>
    <property type="evidence" value="ECO:0007669"/>
    <property type="project" value="TreeGrafter"/>
</dbReference>
<dbReference type="SUPFAM" id="SSF53067">
    <property type="entry name" value="Actin-like ATPase domain"/>
    <property type="match status" value="1"/>
</dbReference>
<evidence type="ECO:0000313" key="4">
    <source>
        <dbReference type="EMBL" id="TBH80618.1"/>
    </source>
</evidence>
<evidence type="ECO:0000313" key="5">
    <source>
        <dbReference type="Proteomes" id="UP000292919"/>
    </source>
</evidence>
<dbReference type="RefSeq" id="WP_118230455.1">
    <property type="nucleotide sequence ID" value="NZ_JAQDZC010000003.1"/>
</dbReference>
<accession>A0A6H3FA99</accession>
<protein>
    <submittedName>
        <fullName evidence="4">Glucokinase</fullName>
    </submittedName>
</protein>
<dbReference type="AlphaFoldDB" id="A0A6H3FA99"/>
<sequence length="327" mass="35254">MAGQRILAADIGGTNARFGCFFVEDGQLRLERVSWMPSSGLRDTEAVLRTLQHRLDLELSPQDVLALALAGPVAAERGRLTNGSLQLDLAVARQRFGLRRCLLCNDFAAAALATLTPAGEDARLVAGDRLAEGAGPEGRAARAVLGAGTGLGAALLVWTGRRWLPVPSEAGHAAFPFSGRPEHDFERFLQRDLGQSWISAEDVLSGQGLSQLHFFLSGEYLFPPVVGARALQSETTTLQWYARFLARFCRNWMYAALSLGGLWVCGGIAARNPLCLTCSQFGEELQRANPLRALFAPVPVRLMENENSGLWGAARAGQNLVEKGGRA</sequence>
<gene>
    <name evidence="4" type="ORF">EB812_05670</name>
</gene>
<dbReference type="GO" id="GO:0005524">
    <property type="term" value="F:ATP binding"/>
    <property type="evidence" value="ECO:0007669"/>
    <property type="project" value="InterPro"/>
</dbReference>
<dbReference type="GO" id="GO:0004340">
    <property type="term" value="F:glucokinase activity"/>
    <property type="evidence" value="ECO:0007669"/>
    <property type="project" value="InterPro"/>
</dbReference>
<evidence type="ECO:0000256" key="3">
    <source>
        <dbReference type="RuleBase" id="RU004046"/>
    </source>
</evidence>